<evidence type="ECO:0000313" key="2">
    <source>
        <dbReference type="Proteomes" id="UP001162501"/>
    </source>
</evidence>
<dbReference type="EMBL" id="OX596116">
    <property type="protein sequence ID" value="CAI9708346.1"/>
    <property type="molecule type" value="Genomic_DNA"/>
</dbReference>
<gene>
    <name evidence="1" type="ORF">MRATA1EN3_LOCUS19559</name>
</gene>
<organism evidence="1 2">
    <name type="scientific">Rangifer tarandus platyrhynchus</name>
    <name type="common">Svalbard reindeer</name>
    <dbReference type="NCBI Taxonomy" id="3082113"/>
    <lineage>
        <taxon>Eukaryota</taxon>
        <taxon>Metazoa</taxon>
        <taxon>Chordata</taxon>
        <taxon>Craniata</taxon>
        <taxon>Vertebrata</taxon>
        <taxon>Euteleostomi</taxon>
        <taxon>Mammalia</taxon>
        <taxon>Eutheria</taxon>
        <taxon>Laurasiatheria</taxon>
        <taxon>Artiodactyla</taxon>
        <taxon>Ruminantia</taxon>
        <taxon>Pecora</taxon>
        <taxon>Cervidae</taxon>
        <taxon>Odocoileinae</taxon>
        <taxon>Rangifer</taxon>
    </lineage>
</organism>
<name>A0ACB0F8E0_RANTA</name>
<evidence type="ECO:0000313" key="1">
    <source>
        <dbReference type="EMBL" id="CAI9708346.1"/>
    </source>
</evidence>
<protein>
    <submittedName>
        <fullName evidence="1">Uncharacterized protein</fullName>
    </submittedName>
</protein>
<reference evidence="1" key="1">
    <citation type="submission" date="2023-05" db="EMBL/GenBank/DDBJ databases">
        <authorList>
            <consortium name="ELIXIR-Norway"/>
        </authorList>
    </citation>
    <scope>NUCLEOTIDE SEQUENCE</scope>
</reference>
<dbReference type="Proteomes" id="UP001162501">
    <property type="component" value="Chromosome 32"/>
</dbReference>
<accession>A0ACB0F8E0</accession>
<sequence length="455" mass="48211">MTPTPRPSPSPHGNRGRHVWFAPLLGATERSSQRPVSGHQPPLRPKLRNVLAGRPAGPGRPRSRAATLLAPLCLSEGPSGSGPCSRTVSAPLPGPLCRPFCAEGTQADGGASLSPASRCPALGASVPHAHDQGSAAETAAGVGGRTEGPGRCSATQPGSSAFPTPAASASSCSSAPGRLTSSGSRVVCLCDLRDPHTALSFVPRFTHIFLMITGFVTGETASQKLRSSRMARAEILEDDTPKHTMQRLGLGGRREGRKAGFRQGVSVCMTICGGRLPNATASVERSPLRMKTSLTIPVRKWNLEGILVSKQVSRQVSEQRLQPQTQRRLLDQRPWKDSGPGARRGVQTRITCDPGMDGPPEMLPSLQEADVDGRGGRGQAASRENTPPHARTRRLTREHAASRENTPPHARTPCQAPPDLAEREDGEDPQRRPSPRRRDGPGPANGCTSEARPLG</sequence>
<proteinExistence type="predicted"/>